<feature type="region of interest" description="Disordered" evidence="1">
    <location>
        <begin position="248"/>
        <end position="281"/>
    </location>
</feature>
<comment type="caution">
    <text evidence="3">The sequence shown here is derived from an EMBL/GenBank/DDBJ whole genome shotgun (WGS) entry which is preliminary data.</text>
</comment>
<dbReference type="InterPro" id="IPR046496">
    <property type="entry name" value="DUF6589"/>
</dbReference>
<evidence type="ECO:0000256" key="1">
    <source>
        <dbReference type="SAM" id="MobiDB-lite"/>
    </source>
</evidence>
<organism evidence="3 4">
    <name type="scientific">Desmophyllum pertusum</name>
    <dbReference type="NCBI Taxonomy" id="174260"/>
    <lineage>
        <taxon>Eukaryota</taxon>
        <taxon>Metazoa</taxon>
        <taxon>Cnidaria</taxon>
        <taxon>Anthozoa</taxon>
        <taxon>Hexacorallia</taxon>
        <taxon>Scleractinia</taxon>
        <taxon>Caryophylliina</taxon>
        <taxon>Caryophylliidae</taxon>
        <taxon>Desmophyllum</taxon>
    </lineage>
</organism>
<gene>
    <name evidence="3" type="ORF">OS493_023743</name>
</gene>
<feature type="compositionally biased region" description="Acidic residues" evidence="1">
    <location>
        <begin position="255"/>
        <end position="281"/>
    </location>
</feature>
<evidence type="ECO:0000313" key="3">
    <source>
        <dbReference type="EMBL" id="KAJ7371711.1"/>
    </source>
</evidence>
<protein>
    <recommendedName>
        <fullName evidence="2">DUF6589 domain-containing protein</fullName>
    </recommendedName>
</protein>
<reference evidence="3" key="1">
    <citation type="submission" date="2023-01" db="EMBL/GenBank/DDBJ databases">
        <title>Genome assembly of the deep-sea coral Lophelia pertusa.</title>
        <authorList>
            <person name="Herrera S."/>
            <person name="Cordes E."/>
        </authorList>
    </citation>
    <scope>NUCLEOTIDE SEQUENCE</scope>
    <source>
        <strain evidence="3">USNM1676648</strain>
        <tissue evidence="3">Polyp</tissue>
    </source>
</reference>
<keyword evidence="4" id="KW-1185">Reference proteome</keyword>
<dbReference type="OrthoDB" id="5986047at2759"/>
<dbReference type="Pfam" id="PF20231">
    <property type="entry name" value="DUF6589"/>
    <property type="match status" value="1"/>
</dbReference>
<dbReference type="EMBL" id="MU826843">
    <property type="protein sequence ID" value="KAJ7371711.1"/>
    <property type="molecule type" value="Genomic_DNA"/>
</dbReference>
<name>A0A9X0CQI6_9CNID</name>
<sequence>MWPRALVAVYGENISEKPVPVETPSPISSIPTSSTEDRRMNYGLQLMQLGVLLMQLNDTEAEGDGDRSLRNWKLLMLYFRSRSRGMKYAFEAMRFITFVKALYSEKMAHRILHGQFVNPKGGNGNNYANDLKMEHEVKNDKGVLKGLCANKTLKAVQRCTSAGYLLNETCKQYDRESNITPESTSHTHACSSDDIREMIELISSQEPFQHQPGRTLSSFPSISKSPLDQLDVFALHSWLTRNKKRLASNPYSCDDLADDDNGTNGDESDEEEEVEAILLDE</sequence>
<feature type="domain" description="DUF6589" evidence="2">
    <location>
        <begin position="33"/>
        <end position="186"/>
    </location>
</feature>
<proteinExistence type="predicted"/>
<dbReference type="AlphaFoldDB" id="A0A9X0CQI6"/>
<evidence type="ECO:0000259" key="2">
    <source>
        <dbReference type="Pfam" id="PF20231"/>
    </source>
</evidence>
<evidence type="ECO:0000313" key="4">
    <source>
        <dbReference type="Proteomes" id="UP001163046"/>
    </source>
</evidence>
<dbReference type="Proteomes" id="UP001163046">
    <property type="component" value="Unassembled WGS sequence"/>
</dbReference>
<accession>A0A9X0CQI6</accession>